<accession>A0A0D2KE42</accession>
<protein>
    <submittedName>
        <fullName evidence="2">Uncharacterized protein</fullName>
    </submittedName>
</protein>
<feature type="region of interest" description="Disordered" evidence="1">
    <location>
        <begin position="186"/>
        <end position="212"/>
    </location>
</feature>
<evidence type="ECO:0000313" key="2">
    <source>
        <dbReference type="EMBL" id="KJA12787.1"/>
    </source>
</evidence>
<proteinExistence type="predicted"/>
<feature type="compositionally biased region" description="Basic residues" evidence="1">
    <location>
        <begin position="266"/>
        <end position="279"/>
    </location>
</feature>
<evidence type="ECO:0000313" key="3">
    <source>
        <dbReference type="Proteomes" id="UP000054270"/>
    </source>
</evidence>
<dbReference type="AlphaFoldDB" id="A0A0D2KE42"/>
<gene>
    <name evidence="2" type="ORF">HYPSUDRAFT_210121</name>
</gene>
<reference evidence="3" key="1">
    <citation type="submission" date="2014-04" db="EMBL/GenBank/DDBJ databases">
        <title>Evolutionary Origins and Diversification of the Mycorrhizal Mutualists.</title>
        <authorList>
            <consortium name="DOE Joint Genome Institute"/>
            <consortium name="Mycorrhizal Genomics Consortium"/>
            <person name="Kohler A."/>
            <person name="Kuo A."/>
            <person name="Nagy L.G."/>
            <person name="Floudas D."/>
            <person name="Copeland A."/>
            <person name="Barry K.W."/>
            <person name="Cichocki N."/>
            <person name="Veneault-Fourrey C."/>
            <person name="LaButti K."/>
            <person name="Lindquist E.A."/>
            <person name="Lipzen A."/>
            <person name="Lundell T."/>
            <person name="Morin E."/>
            <person name="Murat C."/>
            <person name="Riley R."/>
            <person name="Ohm R."/>
            <person name="Sun H."/>
            <person name="Tunlid A."/>
            <person name="Henrissat B."/>
            <person name="Grigoriev I.V."/>
            <person name="Hibbett D.S."/>
            <person name="Martin F."/>
        </authorList>
    </citation>
    <scope>NUCLEOTIDE SEQUENCE [LARGE SCALE GENOMIC DNA]</scope>
    <source>
        <strain evidence="3">FD-334 SS-4</strain>
    </source>
</reference>
<dbReference type="EMBL" id="KN817905">
    <property type="protein sequence ID" value="KJA12787.1"/>
    <property type="molecule type" value="Genomic_DNA"/>
</dbReference>
<feature type="region of interest" description="Disordered" evidence="1">
    <location>
        <begin position="1"/>
        <end position="47"/>
    </location>
</feature>
<evidence type="ECO:0000256" key="1">
    <source>
        <dbReference type="SAM" id="MobiDB-lite"/>
    </source>
</evidence>
<feature type="compositionally biased region" description="Polar residues" evidence="1">
    <location>
        <begin position="132"/>
        <end position="142"/>
    </location>
</feature>
<feature type="region of interest" description="Disordered" evidence="1">
    <location>
        <begin position="132"/>
        <end position="155"/>
    </location>
</feature>
<dbReference type="Proteomes" id="UP000054270">
    <property type="component" value="Unassembled WGS sequence"/>
</dbReference>
<keyword evidence="3" id="KW-1185">Reference proteome</keyword>
<feature type="region of interest" description="Disordered" evidence="1">
    <location>
        <begin position="266"/>
        <end position="295"/>
    </location>
</feature>
<name>A0A0D2KE42_HYPSF</name>
<organism evidence="2 3">
    <name type="scientific">Hypholoma sublateritium (strain FD-334 SS-4)</name>
    <dbReference type="NCBI Taxonomy" id="945553"/>
    <lineage>
        <taxon>Eukaryota</taxon>
        <taxon>Fungi</taxon>
        <taxon>Dikarya</taxon>
        <taxon>Basidiomycota</taxon>
        <taxon>Agaricomycotina</taxon>
        <taxon>Agaricomycetes</taxon>
        <taxon>Agaricomycetidae</taxon>
        <taxon>Agaricales</taxon>
        <taxon>Agaricineae</taxon>
        <taxon>Strophariaceae</taxon>
        <taxon>Hypholoma</taxon>
    </lineage>
</organism>
<sequence length="307" mass="33865">MLPPPGSAHAPLTYSPRPLSRRPTLKVPRCVSSPRRAGNVSRSAETRRAYVQRRRAVRPHHAVVWRCAAGAEILWRAAPADPPPRRLDRRFSDPRRLPSIVTSNVRRDPRAPASPSCAVPLAGTCSVTASPLTAPTHMMSTQPSPPPPGADTSHTDSLMPRVSKHVAHIPRHRIVRHAPSMAEDAPVRRWGTGGTAATTRGPRNQQRTGAYRASSCVDAVQTLPRKRRRLKLERDVPRVISAALAGAYRASPNPAISRLRPHRHVTRSVHGVRQRRGRPHSPADSTRQRANVHFDRSQRCLPPSIHA</sequence>